<dbReference type="InterPro" id="IPR038371">
    <property type="entry name" value="Cu_polyphenol_OxRdtase_sf"/>
</dbReference>
<organism evidence="13 14">
    <name type="scientific">Priestia veravalensis</name>
    <dbReference type="NCBI Taxonomy" id="1414648"/>
    <lineage>
        <taxon>Bacteria</taxon>
        <taxon>Bacillati</taxon>
        <taxon>Bacillota</taxon>
        <taxon>Bacilli</taxon>
        <taxon>Bacillales</taxon>
        <taxon>Bacillaceae</taxon>
        <taxon>Priestia</taxon>
    </lineage>
</organism>
<dbReference type="GO" id="GO:0005507">
    <property type="term" value="F:copper ion binding"/>
    <property type="evidence" value="ECO:0007669"/>
    <property type="project" value="TreeGrafter"/>
</dbReference>
<comment type="catalytic activity">
    <reaction evidence="1">
        <text>inosine + phosphate = alpha-D-ribose 1-phosphate + hypoxanthine</text>
        <dbReference type="Rhea" id="RHEA:27646"/>
        <dbReference type="ChEBI" id="CHEBI:17368"/>
        <dbReference type="ChEBI" id="CHEBI:17596"/>
        <dbReference type="ChEBI" id="CHEBI:43474"/>
        <dbReference type="ChEBI" id="CHEBI:57720"/>
        <dbReference type="EC" id="2.4.2.1"/>
    </reaction>
    <physiologicalReaction direction="left-to-right" evidence="1">
        <dbReference type="Rhea" id="RHEA:27647"/>
    </physiologicalReaction>
</comment>
<evidence type="ECO:0000256" key="11">
    <source>
        <dbReference type="ARBA" id="ARBA00049893"/>
    </source>
</evidence>
<dbReference type="Pfam" id="PF02578">
    <property type="entry name" value="Cu-oxidase_4"/>
    <property type="match status" value="1"/>
</dbReference>
<name>A0A0V8JS91_9BACI</name>
<dbReference type="PANTHER" id="PTHR30616:SF2">
    <property type="entry name" value="PURINE NUCLEOSIDE PHOSPHORYLASE LACC1"/>
    <property type="match status" value="1"/>
</dbReference>
<dbReference type="PANTHER" id="PTHR30616">
    <property type="entry name" value="UNCHARACTERIZED PROTEIN YFIH"/>
    <property type="match status" value="1"/>
</dbReference>
<evidence type="ECO:0000256" key="4">
    <source>
        <dbReference type="ARBA" id="ARBA00007353"/>
    </source>
</evidence>
<evidence type="ECO:0000256" key="3">
    <source>
        <dbReference type="ARBA" id="ARBA00003215"/>
    </source>
</evidence>
<dbReference type="Proteomes" id="UP000053681">
    <property type="component" value="Unassembled WGS sequence"/>
</dbReference>
<dbReference type="InterPro" id="IPR003730">
    <property type="entry name" value="Cu_polyphenol_OxRdtase"/>
</dbReference>
<comment type="caution">
    <text evidence="13">The sequence shown here is derived from an EMBL/GenBank/DDBJ whole genome shotgun (WGS) entry which is preliminary data.</text>
</comment>
<evidence type="ECO:0000313" key="13">
    <source>
        <dbReference type="EMBL" id="KSU89740.1"/>
    </source>
</evidence>
<evidence type="ECO:0000256" key="7">
    <source>
        <dbReference type="ARBA" id="ARBA00022801"/>
    </source>
</evidence>
<sequence length="274" mass="30841">MNKAAFTKSHHESFMWLRPWMDENSQLLSGFTTKNGGISEPPFTSFNLGLHVHDNKEHVILNRELLANHLNMPLSNWVCAEQVHNSVVQKVTRKQSGKGMHAYEDGIAQTDGIYTNESNVLLALCYADCVPLYFYAPNHHMVGLAHAGWQGTVKDIAGEMIRKWVQEEQIPVEDIYAAVGPAIESCCYIVDDRVISAVNEVAASADVYVQISPNQYRLDLKKLNVYLMKKAGVNEANIIVSSHCTSCEDDLFFSHRRDQGKTGRMFSFIGFKED</sequence>
<keyword evidence="6" id="KW-0479">Metal-binding</keyword>
<protein>
    <recommendedName>
        <fullName evidence="12">Purine nucleoside phosphorylase</fullName>
    </recommendedName>
</protein>
<comment type="catalytic activity">
    <reaction evidence="9">
        <text>adenosine + H2O + H(+) = inosine + NH4(+)</text>
        <dbReference type="Rhea" id="RHEA:24408"/>
        <dbReference type="ChEBI" id="CHEBI:15377"/>
        <dbReference type="ChEBI" id="CHEBI:15378"/>
        <dbReference type="ChEBI" id="CHEBI:16335"/>
        <dbReference type="ChEBI" id="CHEBI:17596"/>
        <dbReference type="ChEBI" id="CHEBI:28938"/>
        <dbReference type="EC" id="3.5.4.4"/>
    </reaction>
    <physiologicalReaction direction="left-to-right" evidence="9">
        <dbReference type="Rhea" id="RHEA:24409"/>
    </physiologicalReaction>
</comment>
<gene>
    <name evidence="13" type="ORF">AS180_01175</name>
</gene>
<keyword evidence="7" id="KW-0378">Hydrolase</keyword>
<comment type="cofactor">
    <cofactor evidence="2">
        <name>Zn(2+)</name>
        <dbReference type="ChEBI" id="CHEBI:29105"/>
    </cofactor>
</comment>
<evidence type="ECO:0000256" key="10">
    <source>
        <dbReference type="ARBA" id="ARBA00048968"/>
    </source>
</evidence>
<dbReference type="AlphaFoldDB" id="A0A0V8JS91"/>
<dbReference type="RefSeq" id="WP_062686233.1">
    <property type="nucleotide sequence ID" value="NZ_KQ758627.1"/>
</dbReference>
<evidence type="ECO:0000256" key="2">
    <source>
        <dbReference type="ARBA" id="ARBA00001947"/>
    </source>
</evidence>
<evidence type="ECO:0000256" key="6">
    <source>
        <dbReference type="ARBA" id="ARBA00022723"/>
    </source>
</evidence>
<keyword evidence="14" id="KW-1185">Reference proteome</keyword>
<keyword evidence="8" id="KW-0862">Zinc</keyword>
<comment type="catalytic activity">
    <reaction evidence="11">
        <text>S-methyl-5'-thioadenosine + phosphate = 5-(methylsulfanyl)-alpha-D-ribose 1-phosphate + adenine</text>
        <dbReference type="Rhea" id="RHEA:11852"/>
        <dbReference type="ChEBI" id="CHEBI:16708"/>
        <dbReference type="ChEBI" id="CHEBI:17509"/>
        <dbReference type="ChEBI" id="CHEBI:43474"/>
        <dbReference type="ChEBI" id="CHEBI:58533"/>
        <dbReference type="EC" id="2.4.2.28"/>
    </reaction>
    <physiologicalReaction direction="left-to-right" evidence="11">
        <dbReference type="Rhea" id="RHEA:11853"/>
    </physiologicalReaction>
</comment>
<reference evidence="13 14" key="1">
    <citation type="submission" date="2015-11" db="EMBL/GenBank/DDBJ databases">
        <title>Bacillus caseinolyticus sp nov.</title>
        <authorList>
            <person name="Dastager S.G."/>
            <person name="Mawlankar R."/>
        </authorList>
    </citation>
    <scope>NUCLEOTIDE SEQUENCE [LARGE SCALE GENOMIC DNA]</scope>
    <source>
        <strain evidence="13 14">SGD-V-76</strain>
    </source>
</reference>
<comment type="catalytic activity">
    <reaction evidence="10">
        <text>adenosine + phosphate = alpha-D-ribose 1-phosphate + adenine</text>
        <dbReference type="Rhea" id="RHEA:27642"/>
        <dbReference type="ChEBI" id="CHEBI:16335"/>
        <dbReference type="ChEBI" id="CHEBI:16708"/>
        <dbReference type="ChEBI" id="CHEBI:43474"/>
        <dbReference type="ChEBI" id="CHEBI:57720"/>
        <dbReference type="EC" id="2.4.2.1"/>
    </reaction>
    <physiologicalReaction direction="left-to-right" evidence="10">
        <dbReference type="Rhea" id="RHEA:27643"/>
    </physiologicalReaction>
</comment>
<dbReference type="GO" id="GO:0016787">
    <property type="term" value="F:hydrolase activity"/>
    <property type="evidence" value="ECO:0007669"/>
    <property type="project" value="UniProtKB-KW"/>
</dbReference>
<dbReference type="Gene3D" id="3.60.140.10">
    <property type="entry name" value="CNF1/YfiH-like putative cysteine hydrolases"/>
    <property type="match status" value="1"/>
</dbReference>
<evidence type="ECO:0000313" key="14">
    <source>
        <dbReference type="Proteomes" id="UP000053681"/>
    </source>
</evidence>
<evidence type="ECO:0000256" key="5">
    <source>
        <dbReference type="ARBA" id="ARBA00022679"/>
    </source>
</evidence>
<evidence type="ECO:0000256" key="8">
    <source>
        <dbReference type="ARBA" id="ARBA00022833"/>
    </source>
</evidence>
<dbReference type="CDD" id="cd16833">
    <property type="entry name" value="YfiH"/>
    <property type="match status" value="1"/>
</dbReference>
<evidence type="ECO:0000256" key="12">
    <source>
        <dbReference type="RuleBase" id="RU361274"/>
    </source>
</evidence>
<dbReference type="InterPro" id="IPR011324">
    <property type="entry name" value="Cytotoxic_necrot_fac-like_cat"/>
</dbReference>
<proteinExistence type="inferred from homology"/>
<dbReference type="NCBIfam" id="TIGR00726">
    <property type="entry name" value="peptidoglycan editing factor PgeF"/>
    <property type="match status" value="1"/>
</dbReference>
<keyword evidence="5" id="KW-0808">Transferase</keyword>
<evidence type="ECO:0000256" key="9">
    <source>
        <dbReference type="ARBA" id="ARBA00047989"/>
    </source>
</evidence>
<comment type="function">
    <text evidence="3">Purine nucleoside enzyme that catalyzes the phosphorolysis of adenosine and inosine nucleosides, yielding D-ribose 1-phosphate and the respective free bases, adenine and hypoxanthine. Also catalyzes the phosphorolysis of S-methyl-5'-thioadenosine into adenine and S-methyl-5-thio-alpha-D-ribose 1-phosphate. Also has adenosine deaminase activity.</text>
</comment>
<dbReference type="SUPFAM" id="SSF64438">
    <property type="entry name" value="CNF1/YfiH-like putative cysteine hydrolases"/>
    <property type="match status" value="1"/>
</dbReference>
<accession>A0A0V8JS91</accession>
<dbReference type="GO" id="GO:0017061">
    <property type="term" value="F:S-methyl-5-thioadenosine phosphorylase activity"/>
    <property type="evidence" value="ECO:0007669"/>
    <property type="project" value="UniProtKB-EC"/>
</dbReference>
<evidence type="ECO:0000256" key="1">
    <source>
        <dbReference type="ARBA" id="ARBA00000553"/>
    </source>
</evidence>
<dbReference type="EMBL" id="LNQP01000002">
    <property type="protein sequence ID" value="KSU89740.1"/>
    <property type="molecule type" value="Genomic_DNA"/>
</dbReference>
<comment type="similarity">
    <text evidence="4 12">Belongs to the purine nucleoside phosphorylase YfiH/LACC1 family.</text>
</comment>